<keyword evidence="6" id="KW-1185">Reference proteome</keyword>
<dbReference type="eggNOG" id="KOG0725">
    <property type="taxonomic scope" value="Eukaryota"/>
</dbReference>
<dbReference type="OMA" id="WEVANVI"/>
<comment type="similarity">
    <text evidence="1">Belongs to the short-chain dehydrogenases/reductases (SDR) family.</text>
</comment>
<dbReference type="GO" id="GO:0006633">
    <property type="term" value="P:fatty acid biosynthetic process"/>
    <property type="evidence" value="ECO:0007669"/>
    <property type="project" value="TreeGrafter"/>
</dbReference>
<dbReference type="PRINTS" id="PR00080">
    <property type="entry name" value="SDRFAMILY"/>
</dbReference>
<keyword evidence="2" id="KW-0521">NADP</keyword>
<evidence type="ECO:0000313" key="5">
    <source>
        <dbReference type="EMBL" id="EPE05066.1"/>
    </source>
</evidence>
<name>S3C037_OPHP1</name>
<dbReference type="InterPro" id="IPR036291">
    <property type="entry name" value="NAD(P)-bd_dom_sf"/>
</dbReference>
<dbReference type="InterPro" id="IPR002347">
    <property type="entry name" value="SDR_fam"/>
</dbReference>
<dbReference type="PANTHER" id="PTHR42760">
    <property type="entry name" value="SHORT-CHAIN DEHYDROGENASES/REDUCTASES FAMILY MEMBER"/>
    <property type="match status" value="1"/>
</dbReference>
<protein>
    <submittedName>
        <fullName evidence="5">Short-chain dehydrogenase</fullName>
    </submittedName>
</protein>
<gene>
    <name evidence="5" type="ORF">F503_00220</name>
</gene>
<dbReference type="STRING" id="1262450.S3C037"/>
<dbReference type="GO" id="GO:0016616">
    <property type="term" value="F:oxidoreductase activity, acting on the CH-OH group of donors, NAD or NADP as acceptor"/>
    <property type="evidence" value="ECO:0007669"/>
    <property type="project" value="TreeGrafter"/>
</dbReference>
<sequence>MASAQLLAGKVAGITGGLTGIGRAIALEYIRQGAKVGVNHFGGPGDEPHLKSFLEEVSTLISSKDVSSHVVTVAGDISKPETGQQLVEKIVSSFPEQRLDIFVSNAGVCQFSEFLDLSPALLEHTVGTNLNGAFYAVQAAGRQMALNQTPSGGSIIGISSISALVGGGQQTHYTPTKAGVKSLMQSCAVALGKYGIRCNSLLPGTIRTQLNDVDLADDAKRIYTEGRTPLGRLGQTRDLAGPAVFLASDELSSFVTGAELLVDGGLFVNLQ</sequence>
<dbReference type="Gene3D" id="3.40.50.720">
    <property type="entry name" value="NAD(P)-binding Rossmann-like Domain"/>
    <property type="match status" value="1"/>
</dbReference>
<accession>S3C037</accession>
<dbReference type="PRINTS" id="PR00081">
    <property type="entry name" value="GDHRDH"/>
</dbReference>
<dbReference type="EMBL" id="KE148158">
    <property type="protein sequence ID" value="EPE05066.1"/>
    <property type="molecule type" value="Genomic_DNA"/>
</dbReference>
<keyword evidence="4" id="KW-0684">Rhamnose metabolism</keyword>
<dbReference type="SUPFAM" id="SSF51735">
    <property type="entry name" value="NAD(P)-binding Rossmann-fold domains"/>
    <property type="match status" value="1"/>
</dbReference>
<organism evidence="5 6">
    <name type="scientific">Ophiostoma piceae (strain UAMH 11346)</name>
    <name type="common">Sap stain fungus</name>
    <dbReference type="NCBI Taxonomy" id="1262450"/>
    <lineage>
        <taxon>Eukaryota</taxon>
        <taxon>Fungi</taxon>
        <taxon>Dikarya</taxon>
        <taxon>Ascomycota</taxon>
        <taxon>Pezizomycotina</taxon>
        <taxon>Sordariomycetes</taxon>
        <taxon>Sordariomycetidae</taxon>
        <taxon>Ophiostomatales</taxon>
        <taxon>Ophiostomataceae</taxon>
        <taxon>Ophiostoma</taxon>
    </lineage>
</organism>
<dbReference type="OrthoDB" id="417891at2759"/>
<reference evidence="5 6" key="1">
    <citation type="journal article" date="2013" name="BMC Genomics">
        <title>The genome and transcriptome of the pine saprophyte Ophiostoma piceae, and a comparison with the bark beetle-associated pine pathogen Grosmannia clavigera.</title>
        <authorList>
            <person name="Haridas S."/>
            <person name="Wang Y."/>
            <person name="Lim L."/>
            <person name="Massoumi Alamouti S."/>
            <person name="Jackman S."/>
            <person name="Docking R."/>
            <person name="Robertson G."/>
            <person name="Birol I."/>
            <person name="Bohlmann J."/>
            <person name="Breuil C."/>
        </authorList>
    </citation>
    <scope>NUCLEOTIDE SEQUENCE [LARGE SCALE GENOMIC DNA]</scope>
    <source>
        <strain evidence="5 6">UAMH 11346</strain>
    </source>
</reference>
<dbReference type="GO" id="GO:0019301">
    <property type="term" value="P:rhamnose catabolic process"/>
    <property type="evidence" value="ECO:0007669"/>
    <property type="project" value="UniProtKB-ARBA"/>
</dbReference>
<dbReference type="Proteomes" id="UP000016923">
    <property type="component" value="Unassembled WGS sequence"/>
</dbReference>
<dbReference type="VEuPathDB" id="FungiDB:F503_00220"/>
<dbReference type="AlphaFoldDB" id="S3C037"/>
<dbReference type="Pfam" id="PF13561">
    <property type="entry name" value="adh_short_C2"/>
    <property type="match status" value="1"/>
</dbReference>
<proteinExistence type="inferred from homology"/>
<evidence type="ECO:0000313" key="6">
    <source>
        <dbReference type="Proteomes" id="UP000016923"/>
    </source>
</evidence>
<dbReference type="HOGENOM" id="CLU_010194_1_1_1"/>
<dbReference type="GO" id="GO:0048038">
    <property type="term" value="F:quinone binding"/>
    <property type="evidence" value="ECO:0007669"/>
    <property type="project" value="TreeGrafter"/>
</dbReference>
<keyword evidence="3" id="KW-0560">Oxidoreductase</keyword>
<dbReference type="PANTHER" id="PTHR42760:SF83">
    <property type="entry name" value="(3R)-3-HYDROXYACYL-COA DEHYDROGENASE"/>
    <property type="match status" value="1"/>
</dbReference>
<evidence type="ECO:0000256" key="1">
    <source>
        <dbReference type="ARBA" id="ARBA00006484"/>
    </source>
</evidence>
<evidence type="ECO:0000256" key="4">
    <source>
        <dbReference type="ARBA" id="ARBA00023308"/>
    </source>
</evidence>
<evidence type="ECO:0000256" key="2">
    <source>
        <dbReference type="ARBA" id="ARBA00022857"/>
    </source>
</evidence>
<evidence type="ECO:0000256" key="3">
    <source>
        <dbReference type="ARBA" id="ARBA00023002"/>
    </source>
</evidence>
<dbReference type="FunFam" id="3.40.50.720:FF:000417">
    <property type="entry name" value="Glucose 1-dehydrogenase, putative"/>
    <property type="match status" value="1"/>
</dbReference>